<evidence type="ECO:0000256" key="2">
    <source>
        <dbReference type="ARBA" id="ARBA00005582"/>
    </source>
</evidence>
<dbReference type="EMBL" id="FNVT01000002">
    <property type="protein sequence ID" value="SEG33093.1"/>
    <property type="molecule type" value="Genomic_DNA"/>
</dbReference>
<dbReference type="InterPro" id="IPR015797">
    <property type="entry name" value="NUDIX_hydrolase-like_dom_sf"/>
</dbReference>
<dbReference type="CDD" id="cd04690">
    <property type="entry name" value="NUDIX_Hydrolase"/>
    <property type="match status" value="1"/>
</dbReference>
<accession>A0A1H5Z985</accession>
<evidence type="ECO:0000313" key="7">
    <source>
        <dbReference type="Proteomes" id="UP000236732"/>
    </source>
</evidence>
<dbReference type="InterPro" id="IPR020476">
    <property type="entry name" value="Nudix_hydrolase"/>
</dbReference>
<keyword evidence="7" id="KW-1185">Reference proteome</keyword>
<dbReference type="SUPFAM" id="SSF55811">
    <property type="entry name" value="Nudix"/>
    <property type="match status" value="1"/>
</dbReference>
<comment type="similarity">
    <text evidence="2 4">Belongs to the Nudix hydrolase family.</text>
</comment>
<protein>
    <submittedName>
        <fullName evidence="6">ADP-ribose pyrophosphatase YjhB, NUDIX family</fullName>
    </submittedName>
</protein>
<dbReference type="PANTHER" id="PTHR43046">
    <property type="entry name" value="GDP-MANNOSE MANNOSYL HYDROLASE"/>
    <property type="match status" value="1"/>
</dbReference>
<dbReference type="Gene3D" id="3.90.79.10">
    <property type="entry name" value="Nucleoside Triphosphate Pyrophosphohydrolase"/>
    <property type="match status" value="1"/>
</dbReference>
<evidence type="ECO:0000259" key="5">
    <source>
        <dbReference type="PROSITE" id="PS51462"/>
    </source>
</evidence>
<evidence type="ECO:0000256" key="1">
    <source>
        <dbReference type="ARBA" id="ARBA00001946"/>
    </source>
</evidence>
<organism evidence="6 7">
    <name type="scientific">Nonomuraea solani</name>
    <dbReference type="NCBI Taxonomy" id="1144553"/>
    <lineage>
        <taxon>Bacteria</taxon>
        <taxon>Bacillati</taxon>
        <taxon>Actinomycetota</taxon>
        <taxon>Actinomycetes</taxon>
        <taxon>Streptosporangiales</taxon>
        <taxon>Streptosporangiaceae</taxon>
        <taxon>Nonomuraea</taxon>
    </lineage>
</organism>
<evidence type="ECO:0000313" key="6">
    <source>
        <dbReference type="EMBL" id="SEG33093.1"/>
    </source>
</evidence>
<evidence type="ECO:0000256" key="3">
    <source>
        <dbReference type="ARBA" id="ARBA00022801"/>
    </source>
</evidence>
<dbReference type="Pfam" id="PF00293">
    <property type="entry name" value="NUDIX"/>
    <property type="match status" value="1"/>
</dbReference>
<dbReference type="PROSITE" id="PS00893">
    <property type="entry name" value="NUDIX_BOX"/>
    <property type="match status" value="1"/>
</dbReference>
<dbReference type="Proteomes" id="UP000236732">
    <property type="component" value="Unassembled WGS sequence"/>
</dbReference>
<dbReference type="InterPro" id="IPR020084">
    <property type="entry name" value="NUDIX_hydrolase_CS"/>
</dbReference>
<name>A0A1H5Z985_9ACTN</name>
<proteinExistence type="inferred from homology"/>
<sequence length="131" mass="14081">MRVVAAAVVDRGRLLVVSKTAAPEVFYLPGGKPEEGESAEETLARELAEELGVRPRDPVLLGHVEEVAALEGVPMRMTVFTAGLDGRPRPAAELAALGWTDGRDEFEPRLAPAVRNHVVPMLMSSGALRMK</sequence>
<dbReference type="PROSITE" id="PS51462">
    <property type="entry name" value="NUDIX"/>
    <property type="match status" value="1"/>
</dbReference>
<dbReference type="PANTHER" id="PTHR43046:SF14">
    <property type="entry name" value="MUTT_NUDIX FAMILY PROTEIN"/>
    <property type="match status" value="1"/>
</dbReference>
<gene>
    <name evidence="6" type="ORF">SAMN05444920_102608</name>
</gene>
<dbReference type="InterPro" id="IPR000086">
    <property type="entry name" value="NUDIX_hydrolase_dom"/>
</dbReference>
<reference evidence="6 7" key="1">
    <citation type="submission" date="2016-10" db="EMBL/GenBank/DDBJ databases">
        <authorList>
            <person name="de Groot N.N."/>
        </authorList>
    </citation>
    <scope>NUCLEOTIDE SEQUENCE [LARGE SCALE GENOMIC DNA]</scope>
    <source>
        <strain evidence="6 7">CGMCC 4.7037</strain>
    </source>
</reference>
<evidence type="ECO:0000256" key="4">
    <source>
        <dbReference type="RuleBase" id="RU003476"/>
    </source>
</evidence>
<keyword evidence="3 4" id="KW-0378">Hydrolase</keyword>
<comment type="cofactor">
    <cofactor evidence="1">
        <name>Mg(2+)</name>
        <dbReference type="ChEBI" id="CHEBI:18420"/>
    </cofactor>
</comment>
<dbReference type="AlphaFoldDB" id="A0A1H5Z985"/>
<dbReference type="PRINTS" id="PR00502">
    <property type="entry name" value="NUDIXFAMILY"/>
</dbReference>
<dbReference type="GO" id="GO:0016787">
    <property type="term" value="F:hydrolase activity"/>
    <property type="evidence" value="ECO:0007669"/>
    <property type="project" value="UniProtKB-KW"/>
</dbReference>
<feature type="domain" description="Nudix hydrolase" evidence="5">
    <location>
        <begin position="1"/>
        <end position="123"/>
    </location>
</feature>